<evidence type="ECO:0000313" key="1">
    <source>
        <dbReference type="EMBL" id="SPP98398.1"/>
    </source>
</evidence>
<protein>
    <submittedName>
        <fullName evidence="1">Type III secretion component, nopB</fullName>
    </submittedName>
</protein>
<dbReference type="Pfam" id="PF17398">
    <property type="entry name" value="NolB"/>
    <property type="match status" value="1"/>
</dbReference>
<dbReference type="Proteomes" id="UP000246085">
    <property type="component" value="Chromosome BRAD3257"/>
</dbReference>
<dbReference type="KEGG" id="bvz:BRAD3257_7066051R"/>
<dbReference type="EMBL" id="LS398110">
    <property type="protein sequence ID" value="SPP98398.1"/>
    <property type="molecule type" value="Genomic_DNA"/>
</dbReference>
<dbReference type="InterPro" id="IPR016775">
    <property type="entry name" value="Nodulation_NolB"/>
</dbReference>
<dbReference type="AlphaFoldDB" id="A0A2U3QAG7"/>
<accession>A0A2U3QAG7</accession>
<organism evidence="1 2">
    <name type="scientific">Bradyrhizobium vignae</name>
    <dbReference type="NCBI Taxonomy" id="1549949"/>
    <lineage>
        <taxon>Bacteria</taxon>
        <taxon>Pseudomonadati</taxon>
        <taxon>Pseudomonadota</taxon>
        <taxon>Alphaproteobacteria</taxon>
        <taxon>Hyphomicrobiales</taxon>
        <taxon>Nitrobacteraceae</taxon>
        <taxon>Bradyrhizobium</taxon>
    </lineage>
</organism>
<evidence type="ECO:0000313" key="2">
    <source>
        <dbReference type="Proteomes" id="UP000246085"/>
    </source>
</evidence>
<dbReference type="RefSeq" id="WP_160118920.1">
    <property type="nucleotide sequence ID" value="NZ_LS398110.1"/>
</dbReference>
<sequence length="173" mass="17643">MISSILFGITSTPVNSVECASNGCSPAHAQFDQSLAQAASNQGVTSSVTERTPAPLLAEVQRAVISASPLGDRVLQSISAIHQGKPFPSGAVSPTLVGEPDPTKGLQLGPAAQPVLRVRQVEVHPAGKPEGADHFDSALANLRDVYNGVIQVSLLSKGTGAVSSSLNKLLSAG</sequence>
<reference evidence="1 2" key="1">
    <citation type="submission" date="2018-03" db="EMBL/GenBank/DDBJ databases">
        <authorList>
            <person name="Gully D."/>
        </authorList>
    </citation>
    <scope>NUCLEOTIDE SEQUENCE [LARGE SCALE GENOMIC DNA]</scope>
    <source>
        <strain evidence="1">ORS3257</strain>
    </source>
</reference>
<name>A0A2U3QAG7_9BRAD</name>
<gene>
    <name evidence="1" type="primary">nopB</name>
    <name evidence="1" type="ORF">BRAD3257_CDS7066051R</name>
</gene>
<proteinExistence type="predicted"/>